<dbReference type="EMBL" id="ML145159">
    <property type="protein sequence ID" value="TBU56021.1"/>
    <property type="molecule type" value="Genomic_DNA"/>
</dbReference>
<feature type="transmembrane region" description="Helical" evidence="2">
    <location>
        <begin position="397"/>
        <end position="428"/>
    </location>
</feature>
<evidence type="ECO:0000313" key="3">
    <source>
        <dbReference type="EMBL" id="TBU56021.1"/>
    </source>
</evidence>
<accession>A0A4Q9PNZ8</accession>
<protein>
    <submittedName>
        <fullName evidence="3">Uncharacterized protein</fullName>
    </submittedName>
</protein>
<name>A0A4Q9PNZ8_9APHY</name>
<organism evidence="3 4">
    <name type="scientific">Dichomitus squalens</name>
    <dbReference type="NCBI Taxonomy" id="114155"/>
    <lineage>
        <taxon>Eukaryota</taxon>
        <taxon>Fungi</taxon>
        <taxon>Dikarya</taxon>
        <taxon>Basidiomycota</taxon>
        <taxon>Agaricomycotina</taxon>
        <taxon>Agaricomycetes</taxon>
        <taxon>Polyporales</taxon>
        <taxon>Polyporaceae</taxon>
        <taxon>Dichomitus</taxon>
    </lineage>
</organism>
<gene>
    <name evidence="3" type="ORF">BD310DRAFT_883452</name>
</gene>
<evidence type="ECO:0000313" key="4">
    <source>
        <dbReference type="Proteomes" id="UP000292082"/>
    </source>
</evidence>
<keyword evidence="4" id="KW-1185">Reference proteome</keyword>
<keyword evidence="2" id="KW-1133">Transmembrane helix</keyword>
<proteinExistence type="predicted"/>
<sequence length="734" mass="81532">MRGHAVQPISEIFSAMSPHSRGTSSLRSQRPPIACIYRVGKYVRLRALRGLVIQRPGETWPMFSAPIIGEQLGVLIILFVTTLPPRWPLRRTQKSKLQLAAVFSLWRSPTASEATGGSIESSTQQDHHCAQRRARQAEHNFYLHLGTELRLDILSNARMPFLFPKRALVLHNRQRRRRYRTPSPKVLFRLLSNRTSRNSAILVASHSGGLFSGNAKRERISKPRFGNFTFIEQELNRTRGVLSVKKKCVSVAFGYILPWSTVQNKHLNPSSGRFETGRKPHRSSTSGGRNFKCLRGQRQYETVQSRALIAVTLARMSIALLSDVPVSGVYVMELPYDWNAGPMAHSQYTHTNASAPGSCWSYRRLWLTSWATHKPRVLTSTRMSTIPMMSPGELESVPIVVIVPALQTLLIVIIFSSFLVPTTIALFVSSTPAHRRLPTFILNLCAIILGLAQGAILSYLSITELTNKTTNQRLISASIGLYVVLPICVQTILLFRIIAVYPPRSLPIATCIGLYGPAIAMKAARVANACYLIYSTQRGKEGVPKTVASQSAAIWTSPYAKSEWFLQLADDVFVSTLFLMRIQQGIKFSGKHTSKKRYDGHSATVSYAARLQTLFWIALSNFVFPVIFDIAQLVMILRDSNYIDGSRVVSVNTYVSILGVLFSTIWATGSLHTSESSVGQTSLATNIYSTRMPSIGRAPLVASRNLPYAMASSATLSRMSESNTVEKGSHEEDA</sequence>
<reference evidence="3 4" key="1">
    <citation type="submission" date="2019-01" db="EMBL/GenBank/DDBJ databases">
        <title>Draft genome sequences of three monokaryotic isolates of the white-rot basidiomycete fungus Dichomitus squalens.</title>
        <authorList>
            <consortium name="DOE Joint Genome Institute"/>
            <person name="Lopez S.C."/>
            <person name="Andreopoulos B."/>
            <person name="Pangilinan J."/>
            <person name="Lipzen A."/>
            <person name="Riley R."/>
            <person name="Ahrendt S."/>
            <person name="Ng V."/>
            <person name="Barry K."/>
            <person name="Daum C."/>
            <person name="Grigoriev I.V."/>
            <person name="Hilden K.S."/>
            <person name="Makela M.R."/>
            <person name="de Vries R.P."/>
        </authorList>
    </citation>
    <scope>NUCLEOTIDE SEQUENCE [LARGE SCALE GENOMIC DNA]</scope>
    <source>
        <strain evidence="3 4">CBS 464.89</strain>
    </source>
</reference>
<feature type="transmembrane region" description="Helical" evidence="2">
    <location>
        <begin position="649"/>
        <end position="667"/>
    </location>
</feature>
<dbReference type="AlphaFoldDB" id="A0A4Q9PNZ8"/>
<dbReference type="Proteomes" id="UP000292082">
    <property type="component" value="Unassembled WGS sequence"/>
</dbReference>
<feature type="transmembrane region" description="Helical" evidence="2">
    <location>
        <begin position="440"/>
        <end position="462"/>
    </location>
</feature>
<keyword evidence="2" id="KW-0472">Membrane</keyword>
<feature type="region of interest" description="Disordered" evidence="1">
    <location>
        <begin position="270"/>
        <end position="291"/>
    </location>
</feature>
<feature type="transmembrane region" description="Helical" evidence="2">
    <location>
        <begin position="614"/>
        <end position="637"/>
    </location>
</feature>
<feature type="transmembrane region" description="Helical" evidence="2">
    <location>
        <begin position="474"/>
        <end position="495"/>
    </location>
</feature>
<evidence type="ECO:0000256" key="1">
    <source>
        <dbReference type="SAM" id="MobiDB-lite"/>
    </source>
</evidence>
<keyword evidence="2" id="KW-0812">Transmembrane</keyword>
<evidence type="ECO:0000256" key="2">
    <source>
        <dbReference type="SAM" id="Phobius"/>
    </source>
</evidence>